<accession>B8G1C7</accession>
<dbReference type="EMBL" id="CP001336">
    <property type="protein sequence ID" value="ACL21180.1"/>
    <property type="molecule type" value="Genomic_DNA"/>
</dbReference>
<evidence type="ECO:0000313" key="3">
    <source>
        <dbReference type="Proteomes" id="UP000007726"/>
    </source>
</evidence>
<protein>
    <submittedName>
        <fullName evidence="2">Uncharacterized protein</fullName>
    </submittedName>
</protein>
<name>B8G1C7_DESHD</name>
<reference evidence="2 3" key="1">
    <citation type="journal article" date="2012" name="BMC Microbiol.">
        <title>Genome sequence of Desulfitobacterium hafniense DCB-2, a Gram-positive anaerobe capable of dehalogenation and metal reduction.</title>
        <authorList>
            <person name="Kim S.H."/>
            <person name="Harzman C."/>
            <person name="Davis J.K."/>
            <person name="Hutcheson R."/>
            <person name="Broderick J.B."/>
            <person name="Marsh T.L."/>
            <person name="Tiedje J.M."/>
        </authorList>
    </citation>
    <scope>NUCLEOTIDE SEQUENCE [LARGE SCALE GENOMIC DNA]</scope>
    <source>
        <strain evidence="3">DSM 10664 / DCB-2</strain>
    </source>
</reference>
<proteinExistence type="predicted"/>
<feature type="transmembrane region" description="Helical" evidence="1">
    <location>
        <begin position="75"/>
        <end position="94"/>
    </location>
</feature>
<dbReference type="HOGENOM" id="CLU_147903_0_0_9"/>
<dbReference type="KEGG" id="dhd:Dhaf_3157"/>
<organism evidence="2 3">
    <name type="scientific">Desulfitobacterium hafniense (strain DSM 10664 / DCB-2)</name>
    <dbReference type="NCBI Taxonomy" id="272564"/>
    <lineage>
        <taxon>Bacteria</taxon>
        <taxon>Bacillati</taxon>
        <taxon>Bacillota</taxon>
        <taxon>Clostridia</taxon>
        <taxon>Eubacteriales</taxon>
        <taxon>Desulfitobacteriaceae</taxon>
        <taxon>Desulfitobacterium</taxon>
    </lineage>
</organism>
<evidence type="ECO:0000313" key="2">
    <source>
        <dbReference type="EMBL" id="ACL21180.1"/>
    </source>
</evidence>
<keyword evidence="1" id="KW-0812">Transmembrane</keyword>
<sequence>MNNMLKILDFLRDPHSQKIQQHKERYQELDELSNVAVTINDQEAYKSLQAEMREVFFDYLTALGMDAIYKFFPHLVLACLISLKFKTITIPLFNWQVNTVFAYLCLYFLFHFLLKPVIGLIKTKMTKVEQASIQMDTK</sequence>
<dbReference type="Proteomes" id="UP000007726">
    <property type="component" value="Chromosome"/>
</dbReference>
<dbReference type="AlphaFoldDB" id="B8G1C7"/>
<feature type="transmembrane region" description="Helical" evidence="1">
    <location>
        <begin position="100"/>
        <end position="121"/>
    </location>
</feature>
<gene>
    <name evidence="2" type="ordered locus">Dhaf_3157</name>
</gene>
<keyword evidence="1" id="KW-0472">Membrane</keyword>
<evidence type="ECO:0000256" key="1">
    <source>
        <dbReference type="SAM" id="Phobius"/>
    </source>
</evidence>
<keyword evidence="1" id="KW-1133">Transmembrane helix</keyword>